<reference evidence="3" key="1">
    <citation type="submission" date="2006-06" db="EMBL/GenBank/DDBJ databases">
        <title>Complete sequence of chromosome of Chelativorans sp. BNC1.</title>
        <authorList>
            <consortium name="US DOE Joint Genome Institute"/>
            <person name="Copeland A."/>
            <person name="Lucas S."/>
            <person name="Lapidus A."/>
            <person name="Barry K."/>
            <person name="Detter J.C."/>
            <person name="Glavina del Rio T."/>
            <person name="Hammon N."/>
            <person name="Israni S."/>
            <person name="Dalin E."/>
            <person name="Tice H."/>
            <person name="Pitluck S."/>
            <person name="Chertkov O."/>
            <person name="Brettin T."/>
            <person name="Bruce D."/>
            <person name="Han C."/>
            <person name="Tapia R."/>
            <person name="Gilna P."/>
            <person name="Schmutz J."/>
            <person name="Larimer F."/>
            <person name="Land M."/>
            <person name="Hauser L."/>
            <person name="Kyrpides N."/>
            <person name="Mikhailova N."/>
            <person name="Richardson P."/>
        </authorList>
    </citation>
    <scope>NUCLEOTIDE SEQUENCE</scope>
    <source>
        <strain evidence="3">BNC1</strain>
    </source>
</reference>
<protein>
    <submittedName>
        <fullName evidence="3">Short-chain dehydrogenase/reductase SDR</fullName>
    </submittedName>
</protein>
<dbReference type="EMBL" id="CP000390">
    <property type="protein sequence ID" value="ABG63696.1"/>
    <property type="molecule type" value="Genomic_DNA"/>
</dbReference>
<dbReference type="HOGENOM" id="CLU_010194_1_0_5"/>
<dbReference type="FunFam" id="3.40.50.720:FF:000084">
    <property type="entry name" value="Short-chain dehydrogenase reductase"/>
    <property type="match status" value="1"/>
</dbReference>
<gene>
    <name evidence="3" type="ordered locus">Meso_2308</name>
</gene>
<dbReference type="PRINTS" id="PR00080">
    <property type="entry name" value="SDRFAMILY"/>
</dbReference>
<accession>Q11FX9</accession>
<dbReference type="InterPro" id="IPR002347">
    <property type="entry name" value="SDR_fam"/>
</dbReference>
<sequence length="265" mass="27607">MFDFKGKVCLVTGAGGEIGGAIAEKLATLGGAIYFCDVQLPPAQERAKAISKDAHSAIALQLDVSSEESWANAINEVLARSGKLDVLVNCAGLFAKEPSSIHDIAFEEWRRLHTVNLDGAFLGVRAGVRAMREGGGAIVNIGSVVSFFGARSGVAYGVSKSATRGLTLQAAASCLFERIPVRVNAVHPGYVLTESALAGLMAIHKNREAAIAAFAARSPANRVIHPTDIANSVAFLASDTAKMINGAELLVDDGLSTQMPGKAFA</sequence>
<name>Q11FX9_CHESB</name>
<dbReference type="eggNOG" id="COG1028">
    <property type="taxonomic scope" value="Bacteria"/>
</dbReference>
<dbReference type="SUPFAM" id="SSF51735">
    <property type="entry name" value="NAD(P)-binding Rossmann-fold domains"/>
    <property type="match status" value="1"/>
</dbReference>
<dbReference type="KEGG" id="mes:Meso_2308"/>
<dbReference type="PROSITE" id="PS00061">
    <property type="entry name" value="ADH_SHORT"/>
    <property type="match status" value="1"/>
</dbReference>
<dbReference type="PRINTS" id="PR00081">
    <property type="entry name" value="GDHRDH"/>
</dbReference>
<dbReference type="InterPro" id="IPR020904">
    <property type="entry name" value="Sc_DH/Rdtase_CS"/>
</dbReference>
<dbReference type="InterPro" id="IPR036291">
    <property type="entry name" value="NAD(P)-bd_dom_sf"/>
</dbReference>
<evidence type="ECO:0000256" key="1">
    <source>
        <dbReference type="ARBA" id="ARBA00006484"/>
    </source>
</evidence>
<dbReference type="PANTHER" id="PTHR42760:SF133">
    <property type="entry name" value="3-OXOACYL-[ACYL-CARRIER-PROTEIN] REDUCTASE"/>
    <property type="match status" value="1"/>
</dbReference>
<comment type="similarity">
    <text evidence="1">Belongs to the short-chain dehydrogenases/reductases (SDR) family.</text>
</comment>
<dbReference type="STRING" id="266779.Meso_2308"/>
<evidence type="ECO:0000256" key="2">
    <source>
        <dbReference type="ARBA" id="ARBA00023002"/>
    </source>
</evidence>
<dbReference type="Pfam" id="PF13561">
    <property type="entry name" value="adh_short_C2"/>
    <property type="match status" value="1"/>
</dbReference>
<dbReference type="AlphaFoldDB" id="Q11FX9"/>
<dbReference type="PANTHER" id="PTHR42760">
    <property type="entry name" value="SHORT-CHAIN DEHYDROGENASES/REDUCTASES FAMILY MEMBER"/>
    <property type="match status" value="1"/>
</dbReference>
<proteinExistence type="inferred from homology"/>
<organism evidence="3">
    <name type="scientific">Chelativorans sp. (strain BNC1)</name>
    <dbReference type="NCBI Taxonomy" id="266779"/>
    <lineage>
        <taxon>Bacteria</taxon>
        <taxon>Pseudomonadati</taxon>
        <taxon>Pseudomonadota</taxon>
        <taxon>Alphaproteobacteria</taxon>
        <taxon>Hyphomicrobiales</taxon>
        <taxon>Phyllobacteriaceae</taxon>
        <taxon>Chelativorans</taxon>
    </lineage>
</organism>
<dbReference type="OrthoDB" id="9792355at2"/>
<keyword evidence="2" id="KW-0560">Oxidoreductase</keyword>
<dbReference type="Gene3D" id="3.40.50.720">
    <property type="entry name" value="NAD(P)-binding Rossmann-like Domain"/>
    <property type="match status" value="1"/>
</dbReference>
<dbReference type="GO" id="GO:0016616">
    <property type="term" value="F:oxidoreductase activity, acting on the CH-OH group of donors, NAD or NADP as acceptor"/>
    <property type="evidence" value="ECO:0007669"/>
    <property type="project" value="TreeGrafter"/>
</dbReference>
<evidence type="ECO:0000313" key="3">
    <source>
        <dbReference type="EMBL" id="ABG63696.1"/>
    </source>
</evidence>